<evidence type="ECO:0000313" key="2">
    <source>
        <dbReference type="EMBL" id="HIX46422.1"/>
    </source>
</evidence>
<keyword evidence="2" id="KW-0547">Nucleotide-binding</keyword>
<name>A0A9D1VTJ9_9FIRM</name>
<dbReference type="AlphaFoldDB" id="A0A9D1VTJ9"/>
<dbReference type="InterPro" id="IPR027417">
    <property type="entry name" value="P-loop_NTPase"/>
</dbReference>
<dbReference type="PANTHER" id="PTHR42935:SF1">
    <property type="entry name" value="SLR0930 PROTEIN"/>
    <property type="match status" value="1"/>
</dbReference>
<evidence type="ECO:0000313" key="3">
    <source>
        <dbReference type="Proteomes" id="UP000824249"/>
    </source>
</evidence>
<protein>
    <submittedName>
        <fullName evidence="2">ATP-binding protein</fullName>
    </submittedName>
</protein>
<accession>A0A9D1VTJ9</accession>
<sequence>MADNLGPLVLLTGVLRGGAAADFARAVREDDPALYARAYAALLEKDMQRGFAEYLAREVLYDDNLFARRAYAGRADGDVCAAFLHDLAVLQALTERADDLPPRIAEAVGAGLPRIGRGQAPFGETWASEQTVRALAQFYRANGYGMFIDNKAFTYEQGQLVPVCNAPDITLDQLKDYEAEKRIVEDNVINFVRGLPYSNMLLYGDKGTGKSSTVHAMLNKYAPAGLRAAELTKDKVGEINEIKGVLAALPYKFLLFIDDLSLEERDEKVTALKAGLEGSMHEKSSNVMIVATSNRRHILKENFSDRENSVHARDTMEEQLSLSDRFGLTVCFSSTGKKEYLSIVRQLAADAKIALPDEELCALAERWALVKGGRSPRRARQFVDYLSACQAKGSEILI</sequence>
<reference evidence="2" key="2">
    <citation type="submission" date="2021-04" db="EMBL/GenBank/DDBJ databases">
        <authorList>
            <person name="Gilroy R."/>
        </authorList>
    </citation>
    <scope>NUCLEOTIDE SEQUENCE</scope>
    <source>
        <strain evidence="2">26628</strain>
    </source>
</reference>
<organism evidence="2 3">
    <name type="scientific">Candidatus Borkfalkia faecigallinarum</name>
    <dbReference type="NCBI Taxonomy" id="2838509"/>
    <lineage>
        <taxon>Bacteria</taxon>
        <taxon>Bacillati</taxon>
        <taxon>Bacillota</taxon>
        <taxon>Clostridia</taxon>
        <taxon>Christensenellales</taxon>
        <taxon>Christensenellaceae</taxon>
        <taxon>Candidatus Borkfalkia</taxon>
    </lineage>
</organism>
<dbReference type="Pfam" id="PF05673">
    <property type="entry name" value="DUF815"/>
    <property type="match status" value="1"/>
</dbReference>
<dbReference type="SUPFAM" id="SSF52540">
    <property type="entry name" value="P-loop containing nucleoside triphosphate hydrolases"/>
    <property type="match status" value="1"/>
</dbReference>
<dbReference type="Proteomes" id="UP000824249">
    <property type="component" value="Unassembled WGS sequence"/>
</dbReference>
<dbReference type="SMART" id="SM00382">
    <property type="entry name" value="AAA"/>
    <property type="match status" value="1"/>
</dbReference>
<dbReference type="InterPro" id="IPR008533">
    <property type="entry name" value="DUF815"/>
</dbReference>
<dbReference type="CDD" id="cd00009">
    <property type="entry name" value="AAA"/>
    <property type="match status" value="1"/>
</dbReference>
<evidence type="ECO:0000259" key="1">
    <source>
        <dbReference type="SMART" id="SM00382"/>
    </source>
</evidence>
<reference evidence="2" key="1">
    <citation type="journal article" date="2021" name="PeerJ">
        <title>Extensive microbial diversity within the chicken gut microbiome revealed by metagenomics and culture.</title>
        <authorList>
            <person name="Gilroy R."/>
            <person name="Ravi A."/>
            <person name="Getino M."/>
            <person name="Pursley I."/>
            <person name="Horton D.L."/>
            <person name="Alikhan N.F."/>
            <person name="Baker D."/>
            <person name="Gharbi K."/>
            <person name="Hall N."/>
            <person name="Watson M."/>
            <person name="Adriaenssens E.M."/>
            <person name="Foster-Nyarko E."/>
            <person name="Jarju S."/>
            <person name="Secka A."/>
            <person name="Antonio M."/>
            <person name="Oren A."/>
            <person name="Chaudhuri R.R."/>
            <person name="La Ragione R."/>
            <person name="Hildebrand F."/>
            <person name="Pallen M.J."/>
        </authorList>
    </citation>
    <scope>NUCLEOTIDE SEQUENCE</scope>
    <source>
        <strain evidence="2">26628</strain>
    </source>
</reference>
<keyword evidence="2" id="KW-0067">ATP-binding</keyword>
<gene>
    <name evidence="2" type="ORF">H9737_01880</name>
</gene>
<dbReference type="PANTHER" id="PTHR42935">
    <property type="entry name" value="SLR0930 PROTEIN"/>
    <property type="match status" value="1"/>
</dbReference>
<comment type="caution">
    <text evidence="2">The sequence shown here is derived from an EMBL/GenBank/DDBJ whole genome shotgun (WGS) entry which is preliminary data.</text>
</comment>
<proteinExistence type="predicted"/>
<feature type="domain" description="AAA+ ATPase" evidence="1">
    <location>
        <begin position="196"/>
        <end position="324"/>
    </location>
</feature>
<dbReference type="EMBL" id="DXFD01000030">
    <property type="protein sequence ID" value="HIX46422.1"/>
    <property type="molecule type" value="Genomic_DNA"/>
</dbReference>
<dbReference type="Gene3D" id="3.40.50.300">
    <property type="entry name" value="P-loop containing nucleotide triphosphate hydrolases"/>
    <property type="match status" value="1"/>
</dbReference>
<dbReference type="GO" id="GO:0005524">
    <property type="term" value="F:ATP binding"/>
    <property type="evidence" value="ECO:0007669"/>
    <property type="project" value="UniProtKB-KW"/>
</dbReference>
<dbReference type="InterPro" id="IPR003593">
    <property type="entry name" value="AAA+_ATPase"/>
</dbReference>